<protein>
    <recommendedName>
        <fullName evidence="3">Addiction module protein</fullName>
    </recommendedName>
</protein>
<dbReference type="AlphaFoldDB" id="A0A2A6RKF6"/>
<dbReference type="RefSeq" id="WP_097643773.1">
    <property type="nucleotide sequence ID" value="NZ_NQWI01000031.1"/>
</dbReference>
<dbReference type="EMBL" id="NQWI01000031">
    <property type="protein sequence ID" value="PDW03385.1"/>
    <property type="molecule type" value="Genomic_DNA"/>
</dbReference>
<sequence length="93" mass="10262">MSTTIALRTIPAAHLTFDLSMVFELARHLSIEEQDQLIAQLLESRSSNPATSSSELRDHFAAWDQESSLHPPSADEELAYDALLARLGREVAA</sequence>
<dbReference type="Proteomes" id="UP000220527">
    <property type="component" value="Unassembled WGS sequence"/>
</dbReference>
<proteinExistence type="predicted"/>
<evidence type="ECO:0000313" key="2">
    <source>
        <dbReference type="Proteomes" id="UP000220527"/>
    </source>
</evidence>
<evidence type="ECO:0008006" key="3">
    <source>
        <dbReference type="Google" id="ProtNLM"/>
    </source>
</evidence>
<gene>
    <name evidence="1" type="ORF">CJ255_09005</name>
</gene>
<accession>A0A2A6RKF6</accession>
<evidence type="ECO:0000313" key="1">
    <source>
        <dbReference type="EMBL" id="PDW03385.1"/>
    </source>
</evidence>
<name>A0A2A6RKF6_9CHLR</name>
<comment type="caution">
    <text evidence="1">The sequence shown here is derived from an EMBL/GenBank/DDBJ whole genome shotgun (WGS) entry which is preliminary data.</text>
</comment>
<keyword evidence="2" id="KW-1185">Reference proteome</keyword>
<organism evidence="1 2">
    <name type="scientific">Candidatus Viridilinea mediisalina</name>
    <dbReference type="NCBI Taxonomy" id="2024553"/>
    <lineage>
        <taxon>Bacteria</taxon>
        <taxon>Bacillati</taxon>
        <taxon>Chloroflexota</taxon>
        <taxon>Chloroflexia</taxon>
        <taxon>Chloroflexales</taxon>
        <taxon>Chloroflexineae</taxon>
        <taxon>Oscillochloridaceae</taxon>
        <taxon>Candidatus Viridilinea</taxon>
    </lineage>
</organism>
<reference evidence="2" key="1">
    <citation type="submission" date="2017-08" db="EMBL/GenBank/DDBJ databases">
        <authorList>
            <person name="Grouzdev D.S."/>
            <person name="Gaisin V.A."/>
            <person name="Rysina M.S."/>
            <person name="Gorlenko V.M."/>
        </authorList>
    </citation>
    <scope>NUCLEOTIDE SEQUENCE [LARGE SCALE GENOMIC DNA]</scope>
    <source>
        <strain evidence="2">Kir15-3F</strain>
    </source>
</reference>